<sequence length="86" mass="10214">MPPHLSTPTGNVYPLEVNRSDRSLLYHRLQTLEISCWRLDDGSLWVEVNHAIEAVLVRSVVQQIMTERRELVGWLERCWQARDRRM</sequence>
<evidence type="ECO:0000313" key="1">
    <source>
        <dbReference type="EMBL" id="ACL47096.1"/>
    </source>
</evidence>
<reference evidence="1" key="1">
    <citation type="submission" date="2009-01" db="EMBL/GenBank/DDBJ databases">
        <title>Complete sequence of chromosome Cyanothece sp. PCC 7425.</title>
        <authorList>
            <consortium name="US DOE Joint Genome Institute"/>
            <person name="Lucas S."/>
            <person name="Copeland A."/>
            <person name="Lapidus A."/>
            <person name="Glavina del Rio T."/>
            <person name="Dalin E."/>
            <person name="Tice H."/>
            <person name="Bruce D."/>
            <person name="Goodwin L."/>
            <person name="Pitluck S."/>
            <person name="Sims D."/>
            <person name="Meineke L."/>
            <person name="Brettin T."/>
            <person name="Detter J.C."/>
            <person name="Han C."/>
            <person name="Larimer F."/>
            <person name="Land M."/>
            <person name="Hauser L."/>
            <person name="Kyrpides N."/>
            <person name="Ovchinnikova G."/>
            <person name="Liberton M."/>
            <person name="Stoeckel J."/>
            <person name="Banerjee A."/>
            <person name="Singh A."/>
            <person name="Page L."/>
            <person name="Sato H."/>
            <person name="Zhao L."/>
            <person name="Sherman L."/>
            <person name="Pakrasi H."/>
            <person name="Richardson P."/>
        </authorList>
    </citation>
    <scope>NUCLEOTIDE SEQUENCE</scope>
    <source>
        <strain evidence="1">PCC 7425</strain>
    </source>
</reference>
<dbReference type="KEGG" id="cyn:Cyan7425_4792"/>
<gene>
    <name evidence="1" type="ordered locus">Cyan7425_4792</name>
</gene>
<dbReference type="InterPro" id="IPR054637">
    <property type="entry name" value="Asr1405_Asl0597-like"/>
</dbReference>
<dbReference type="EMBL" id="CP001344">
    <property type="protein sequence ID" value="ACL47096.1"/>
    <property type="molecule type" value="Genomic_DNA"/>
</dbReference>
<dbReference type="HOGENOM" id="CLU_174106_0_0_3"/>
<dbReference type="NCBIfam" id="NF045598">
    <property type="entry name" value="asr1405_asl0597"/>
    <property type="match status" value="1"/>
</dbReference>
<proteinExistence type="predicted"/>
<dbReference type="OrthoDB" id="515027at2"/>
<accession>B8HM89</accession>
<dbReference type="AlphaFoldDB" id="B8HM89"/>
<dbReference type="STRING" id="395961.Cyan7425_4792"/>
<dbReference type="eggNOG" id="ENOG5032ZWS">
    <property type="taxonomic scope" value="Bacteria"/>
</dbReference>
<organism evidence="1">
    <name type="scientific">Cyanothece sp. (strain PCC 7425 / ATCC 29141)</name>
    <dbReference type="NCBI Taxonomy" id="395961"/>
    <lineage>
        <taxon>Bacteria</taxon>
        <taxon>Bacillati</taxon>
        <taxon>Cyanobacteriota</taxon>
        <taxon>Cyanophyceae</taxon>
        <taxon>Gomontiellales</taxon>
        <taxon>Cyanothecaceae</taxon>
        <taxon>Cyanothece</taxon>
    </lineage>
</organism>
<name>B8HM89_CYAP4</name>
<protein>
    <submittedName>
        <fullName evidence="1">Uncharacterized protein</fullName>
    </submittedName>
</protein>